<proteinExistence type="predicted"/>
<gene>
    <name evidence="1" type="ORF">FZO89_14585</name>
</gene>
<comment type="caution">
    <text evidence="1">The sequence shown here is derived from an EMBL/GenBank/DDBJ whole genome shotgun (WGS) entry which is preliminary data.</text>
</comment>
<dbReference type="Proteomes" id="UP000324973">
    <property type="component" value="Unassembled WGS sequence"/>
</dbReference>
<sequence length="107" mass="11058">MDVALAPIIGQRGVAALYRRSLYLAAAAHSWLALQEDPQAPPDLVALKSSIARQPPPEAAAGGVALLQAFHTLLTSLVGPSLTLRLLDAVWTPPSPTSGSSAQDPSP</sequence>
<protein>
    <submittedName>
        <fullName evidence="1">Uncharacterized protein</fullName>
    </submittedName>
</protein>
<dbReference type="OrthoDB" id="8907064at2"/>
<reference evidence="1 2" key="1">
    <citation type="submission" date="2019-08" db="EMBL/GenBank/DDBJ databases">
        <title>Luteimonas viscosus sp. nov., isolated from soil of a sunflower field.</title>
        <authorList>
            <person name="Jianli Z."/>
            <person name="Ying Z."/>
        </authorList>
    </citation>
    <scope>NUCLEOTIDE SEQUENCE [LARGE SCALE GENOMIC DNA]</scope>
    <source>
        <strain evidence="1 2">XBU10</strain>
    </source>
</reference>
<evidence type="ECO:0000313" key="1">
    <source>
        <dbReference type="EMBL" id="TYT27650.1"/>
    </source>
</evidence>
<dbReference type="EMBL" id="VTFT01000001">
    <property type="protein sequence ID" value="TYT27650.1"/>
    <property type="molecule type" value="Genomic_DNA"/>
</dbReference>
<dbReference type="AlphaFoldDB" id="A0A5D4XXK5"/>
<keyword evidence="2" id="KW-1185">Reference proteome</keyword>
<organism evidence="1 2">
    <name type="scientific">Luteimonas viscosa</name>
    <dbReference type="NCBI Taxonomy" id="1132694"/>
    <lineage>
        <taxon>Bacteria</taxon>
        <taxon>Pseudomonadati</taxon>
        <taxon>Pseudomonadota</taxon>
        <taxon>Gammaproteobacteria</taxon>
        <taxon>Lysobacterales</taxon>
        <taxon>Lysobacteraceae</taxon>
        <taxon>Luteimonas</taxon>
    </lineage>
</organism>
<evidence type="ECO:0000313" key="2">
    <source>
        <dbReference type="Proteomes" id="UP000324973"/>
    </source>
</evidence>
<name>A0A5D4XXK5_9GAMM</name>
<accession>A0A5D4XXK5</accession>